<dbReference type="EMBL" id="CAJOAZ010000618">
    <property type="protein sequence ID" value="CAF3684553.1"/>
    <property type="molecule type" value="Genomic_DNA"/>
</dbReference>
<gene>
    <name evidence="2" type="ORF">OXD698_LOCUS11159</name>
</gene>
<evidence type="ECO:0000313" key="2">
    <source>
        <dbReference type="EMBL" id="CAF3684553.1"/>
    </source>
</evidence>
<comment type="caution">
    <text evidence="2">The sequence shown here is derived from an EMBL/GenBank/DDBJ whole genome shotgun (WGS) entry which is preliminary data.</text>
</comment>
<protein>
    <submittedName>
        <fullName evidence="2">Uncharacterized protein</fullName>
    </submittedName>
</protein>
<sequence length="706" mass="82210">CDPIYAVDAFFHALFRRPQLLFLVLFEPTHKRAIYQNDNLMEKLTVKDLLEWICKQFHFESSTGETGNRRLSLIYNNTELQLHWFLQDVNIRFGATVRCMVKEDRIPDYRLFLPIRNETFDVFDSTLHPTETTVFQLRVVASHKSGLPLSAFRLVTDTHDELFDHVRLSQYDIDYRATLTIQTWIGWSDFFTYAIKGYTKAVLKLVSSDELVRQYMLQVALYISAHYGHQDLARALLQLEARADRPVGHHPSRQWCSTDCAHPEYFRCPIHEAIASLQVNIVTLFGSRDVSILQKNDGYGLKPWRLALRQEVSQKQYDIASFILIKQFDGVRLSNKVTVPQRYVYIFKQWAERAREHVYAQHGLQCSSLKRKPLINHGESLLGYKVLVDGYNNDFQDYYSTAEYAKDKMRTGYVILDERERIRLKNTENYMKNFSVATSLQNRISINTTPIQQTKGITPSITTSNSGGISVGKKLWSKIARLYRLETYLLRNAIDLIESGLITDEIKSNPARHNINTTVSRVSSSISSSSSANSYVPIRIRLFVGQFRLIKEMMYKPDKDGRTLRHLSGVEWAKVRRGQNNAWHTKRASTAVKSKNKQKRNKLNEEKKTKTTQLPDIQRVESSSAKIPLPKERRKIDYRFILRGNDKLHKEIMYDWERAARYTLPSLCVQSLTEASKFQRKSWIRQVNIAMQFATNHSRRTFKTFV</sequence>
<organism evidence="2 3">
    <name type="scientific">Adineta steineri</name>
    <dbReference type="NCBI Taxonomy" id="433720"/>
    <lineage>
        <taxon>Eukaryota</taxon>
        <taxon>Metazoa</taxon>
        <taxon>Spiralia</taxon>
        <taxon>Gnathifera</taxon>
        <taxon>Rotifera</taxon>
        <taxon>Eurotatoria</taxon>
        <taxon>Bdelloidea</taxon>
        <taxon>Adinetida</taxon>
        <taxon>Adinetidae</taxon>
        <taxon>Adineta</taxon>
    </lineage>
</organism>
<dbReference type="InterPro" id="IPR036770">
    <property type="entry name" value="Ankyrin_rpt-contain_sf"/>
</dbReference>
<evidence type="ECO:0000313" key="3">
    <source>
        <dbReference type="Proteomes" id="UP000663844"/>
    </source>
</evidence>
<feature type="non-terminal residue" evidence="2">
    <location>
        <position position="1"/>
    </location>
</feature>
<dbReference type="PANTHER" id="PTHR46885:SF1">
    <property type="entry name" value="PROTEIN ANKUB1"/>
    <property type="match status" value="1"/>
</dbReference>
<reference evidence="2" key="1">
    <citation type="submission" date="2021-02" db="EMBL/GenBank/DDBJ databases">
        <authorList>
            <person name="Nowell W R."/>
        </authorList>
    </citation>
    <scope>NUCLEOTIDE SEQUENCE</scope>
</reference>
<dbReference type="SUPFAM" id="SSF48403">
    <property type="entry name" value="Ankyrin repeat"/>
    <property type="match status" value="1"/>
</dbReference>
<accession>A0A818TVY4</accession>
<dbReference type="Proteomes" id="UP000663844">
    <property type="component" value="Unassembled WGS sequence"/>
</dbReference>
<dbReference type="Gene3D" id="1.25.40.20">
    <property type="entry name" value="Ankyrin repeat-containing domain"/>
    <property type="match status" value="1"/>
</dbReference>
<proteinExistence type="predicted"/>
<dbReference type="AlphaFoldDB" id="A0A818TVY4"/>
<dbReference type="InterPro" id="IPR042788">
    <property type="entry name" value="ANKUB1"/>
</dbReference>
<name>A0A818TVY4_9BILA</name>
<evidence type="ECO:0000256" key="1">
    <source>
        <dbReference type="SAM" id="MobiDB-lite"/>
    </source>
</evidence>
<feature type="region of interest" description="Disordered" evidence="1">
    <location>
        <begin position="581"/>
        <end position="613"/>
    </location>
</feature>
<dbReference type="PANTHER" id="PTHR46885">
    <property type="entry name" value="PROTEIN ANKUB1"/>
    <property type="match status" value="1"/>
</dbReference>